<comment type="caution">
    <text evidence="1">The sequence shown here is derived from an EMBL/GenBank/DDBJ whole genome shotgun (WGS) entry which is preliminary data.</text>
</comment>
<proteinExistence type="predicted"/>
<dbReference type="Proteomes" id="UP000012651">
    <property type="component" value="Unassembled WGS sequence"/>
</dbReference>
<dbReference type="AlphaFoldDB" id="N2BFE7"/>
<reference evidence="1 2" key="1">
    <citation type="submission" date="2013-03" db="EMBL/GenBank/DDBJ databases">
        <title>The Genome Sequence of Atopobium minutum 10063974.</title>
        <authorList>
            <consortium name="The Broad Institute Genome Sequencing Platform"/>
            <person name="Earl A."/>
            <person name="Ward D."/>
            <person name="Feldgarden M."/>
            <person name="Gevers D."/>
            <person name="Lambert T."/>
            <person name="Marvaud J.-C."/>
            <person name="Courvalin P."/>
            <person name="Walker B."/>
            <person name="Young S.K."/>
            <person name="Zeng Q."/>
            <person name="Gargeya S."/>
            <person name="Fitzgerald M."/>
            <person name="Haas B."/>
            <person name="Abouelleil A."/>
            <person name="Alvarado L."/>
            <person name="Arachchi H.M."/>
            <person name="Berlin A.M."/>
            <person name="Chapman S.B."/>
            <person name="Dewar J."/>
            <person name="Goldberg J."/>
            <person name="Griggs A."/>
            <person name="Gujja S."/>
            <person name="Hansen M."/>
            <person name="Howarth C."/>
            <person name="Imamovic A."/>
            <person name="Larimer J."/>
            <person name="McCowan C."/>
            <person name="Murphy C."/>
            <person name="Neiman D."/>
            <person name="Pearson M."/>
            <person name="Priest M."/>
            <person name="Roberts A."/>
            <person name="Saif S."/>
            <person name="Shea T."/>
            <person name="Sisk P."/>
            <person name="Sykes S."/>
            <person name="Wortman J."/>
            <person name="Nusbaum C."/>
            <person name="Birren B."/>
        </authorList>
    </citation>
    <scope>NUCLEOTIDE SEQUENCE [LARGE SCALE GENOMIC DNA]</scope>
    <source>
        <strain evidence="1 2">10063974</strain>
    </source>
</reference>
<dbReference type="HOGENOM" id="CLU_2731267_0_0_11"/>
<protein>
    <submittedName>
        <fullName evidence="1">Uncharacterized protein</fullName>
    </submittedName>
</protein>
<dbReference type="EMBL" id="AGXC01000003">
    <property type="protein sequence ID" value="EMZ40467.1"/>
    <property type="molecule type" value="Genomic_DNA"/>
</dbReference>
<keyword evidence="2" id="KW-1185">Reference proteome</keyword>
<sequence>MEDFVFLMVIKAINPGVFEVERAYDCEGRLGVAVRRIGELSTSVFGKPSIHLLFGFCAAKVGGEGAAVEEF</sequence>
<accession>N2BFE7</accession>
<dbReference type="PATRIC" id="fig|997872.3.peg.1418"/>
<evidence type="ECO:0000313" key="2">
    <source>
        <dbReference type="Proteomes" id="UP000012651"/>
    </source>
</evidence>
<evidence type="ECO:0000313" key="1">
    <source>
        <dbReference type="EMBL" id="EMZ40467.1"/>
    </source>
</evidence>
<name>N2BFE7_9ACTN</name>
<organism evidence="1 2">
    <name type="scientific">Atopobium minutum 10063974</name>
    <dbReference type="NCBI Taxonomy" id="997872"/>
    <lineage>
        <taxon>Bacteria</taxon>
        <taxon>Bacillati</taxon>
        <taxon>Actinomycetota</taxon>
        <taxon>Coriobacteriia</taxon>
        <taxon>Coriobacteriales</taxon>
        <taxon>Atopobiaceae</taxon>
        <taxon>Atopobium</taxon>
    </lineage>
</organism>
<gene>
    <name evidence="1" type="ORF">HMPREF1091_01410</name>
</gene>